<keyword evidence="4" id="KW-1185">Reference proteome</keyword>
<evidence type="ECO:0000313" key="4">
    <source>
        <dbReference type="Proteomes" id="UP000515561"/>
    </source>
</evidence>
<dbReference type="Pfam" id="PF24911">
    <property type="entry name" value="YfjL_C"/>
    <property type="match status" value="1"/>
</dbReference>
<dbReference type="EMBL" id="AP023367">
    <property type="protein sequence ID" value="BCJ93827.1"/>
    <property type="molecule type" value="Genomic_DNA"/>
</dbReference>
<evidence type="ECO:0000259" key="2">
    <source>
        <dbReference type="Pfam" id="PF25425"/>
    </source>
</evidence>
<gene>
    <name evidence="3" type="ORF">acsn021_13960</name>
</gene>
<dbReference type="Pfam" id="PF25425">
    <property type="entry name" value="YfjL_N"/>
    <property type="match status" value="1"/>
</dbReference>
<dbReference type="InterPro" id="IPR057359">
    <property type="entry name" value="YfjL_N"/>
</dbReference>
<sequence>MKKKNIFLRILAAATGLMIIFLLLMILNSMVGNPISAYIATNKIRTYITEAYPAENLIIDKASYNFKDNSYGCVVHSSTSEDTIFFVSVRYGKINDDYPYEVANKYTTLRRLEDALDKEVEAIIKDGFPYQMRLFGAKIIEDDVQNLTLDMPYNIKELPGSIEVIVWTCAEKPSYDIMAQRMLELKNLMEHYDIPVERYSLSLEYPYHEEDGQLIPDMFDSLTVNEFPAEQLIDSSDLPRLLEEYAVKKETEGEKVKEAEIKDTNEKSLE</sequence>
<reference evidence="3 4" key="1">
    <citation type="journal article" date="2016" name="Int. J. Syst. Evol. Microbiol.">
        <title>Descriptions of Anaerotaenia torta gen. nov., sp. nov. and Anaerocolumna cellulosilytica gen. nov., sp. nov. isolated from a methanogenic reactor of cattle waste.</title>
        <authorList>
            <person name="Uek A."/>
            <person name="Ohtaki Y."/>
            <person name="Kaku N."/>
            <person name="Ueki K."/>
        </authorList>
    </citation>
    <scope>NUCLEOTIDE SEQUENCE [LARGE SCALE GENOMIC DNA]</scope>
    <source>
        <strain evidence="3 4">SN021</strain>
    </source>
</reference>
<accession>A0A6S6R186</accession>
<evidence type="ECO:0000259" key="1">
    <source>
        <dbReference type="Pfam" id="PF24911"/>
    </source>
</evidence>
<proteinExistence type="predicted"/>
<protein>
    <submittedName>
        <fullName evidence="3">Uncharacterized protein</fullName>
    </submittedName>
</protein>
<dbReference type="InterPro" id="IPR056905">
    <property type="entry name" value="YfjL_C"/>
</dbReference>
<name>A0A6S6R186_9FIRM</name>
<feature type="domain" description="YfjL-like C-terminal" evidence="1">
    <location>
        <begin position="117"/>
        <end position="215"/>
    </location>
</feature>
<organism evidence="3 4">
    <name type="scientific">Anaerocolumna cellulosilytica</name>
    <dbReference type="NCBI Taxonomy" id="433286"/>
    <lineage>
        <taxon>Bacteria</taxon>
        <taxon>Bacillati</taxon>
        <taxon>Bacillota</taxon>
        <taxon>Clostridia</taxon>
        <taxon>Lachnospirales</taxon>
        <taxon>Lachnospiraceae</taxon>
        <taxon>Anaerocolumna</taxon>
    </lineage>
</organism>
<feature type="domain" description="YfjL-like N-terminal" evidence="2">
    <location>
        <begin position="10"/>
        <end position="95"/>
    </location>
</feature>
<dbReference type="Proteomes" id="UP000515561">
    <property type="component" value="Chromosome"/>
</dbReference>
<dbReference type="KEGG" id="acel:acsn021_13960"/>
<dbReference type="AlphaFoldDB" id="A0A6S6R186"/>
<dbReference type="RefSeq" id="WP_184092496.1">
    <property type="nucleotide sequence ID" value="NZ_AP023367.1"/>
</dbReference>
<evidence type="ECO:0000313" key="3">
    <source>
        <dbReference type="EMBL" id="BCJ93827.1"/>
    </source>
</evidence>